<dbReference type="EMBL" id="VSSQ01096288">
    <property type="protein sequence ID" value="MPN40092.1"/>
    <property type="molecule type" value="Genomic_DNA"/>
</dbReference>
<reference evidence="1" key="1">
    <citation type="submission" date="2019-08" db="EMBL/GenBank/DDBJ databases">
        <authorList>
            <person name="Kucharzyk K."/>
            <person name="Murdoch R.W."/>
            <person name="Higgins S."/>
            <person name="Loffler F."/>
        </authorList>
    </citation>
    <scope>NUCLEOTIDE SEQUENCE</scope>
</reference>
<protein>
    <submittedName>
        <fullName evidence="1">Uncharacterized protein</fullName>
    </submittedName>
</protein>
<evidence type="ECO:0000313" key="1">
    <source>
        <dbReference type="EMBL" id="MPN40092.1"/>
    </source>
</evidence>
<proteinExistence type="predicted"/>
<dbReference type="AlphaFoldDB" id="A0A645HNR0"/>
<name>A0A645HNR0_9ZZZZ</name>
<sequence>MAVDILVVVSLWQVAVLHGKSTPTGIVRTRCAIAVPPPIPKGNSDFMQLIIICQHSAAFTHGHVMSGIEADCSKVTKSADHSSVVS</sequence>
<gene>
    <name evidence="1" type="ORF">SDC9_187627</name>
</gene>
<comment type="caution">
    <text evidence="1">The sequence shown here is derived from an EMBL/GenBank/DDBJ whole genome shotgun (WGS) entry which is preliminary data.</text>
</comment>
<accession>A0A645HNR0</accession>
<organism evidence="1">
    <name type="scientific">bioreactor metagenome</name>
    <dbReference type="NCBI Taxonomy" id="1076179"/>
    <lineage>
        <taxon>unclassified sequences</taxon>
        <taxon>metagenomes</taxon>
        <taxon>ecological metagenomes</taxon>
    </lineage>
</organism>